<dbReference type="AlphaFoldDB" id="A0A0F8YT23"/>
<comment type="caution">
    <text evidence="1">The sequence shown here is derived from an EMBL/GenBank/DDBJ whole genome shotgun (WGS) entry which is preliminary data.</text>
</comment>
<proteinExistence type="predicted"/>
<reference evidence="1" key="1">
    <citation type="journal article" date="2015" name="Nature">
        <title>Complex archaea that bridge the gap between prokaryotes and eukaryotes.</title>
        <authorList>
            <person name="Spang A."/>
            <person name="Saw J.H."/>
            <person name="Jorgensen S.L."/>
            <person name="Zaremba-Niedzwiedzka K."/>
            <person name="Martijn J."/>
            <person name="Lind A.E."/>
            <person name="van Eijk R."/>
            <person name="Schleper C."/>
            <person name="Guy L."/>
            <person name="Ettema T.J."/>
        </authorList>
    </citation>
    <scope>NUCLEOTIDE SEQUENCE</scope>
</reference>
<feature type="non-terminal residue" evidence="1">
    <location>
        <position position="39"/>
    </location>
</feature>
<evidence type="ECO:0000313" key="1">
    <source>
        <dbReference type="EMBL" id="KKK76905.1"/>
    </source>
</evidence>
<sequence length="39" mass="4411">MVTGVERIFNNAYDTLSKTVGNIDAVHKKVHDGDHYTYT</sequence>
<organism evidence="1">
    <name type="scientific">marine sediment metagenome</name>
    <dbReference type="NCBI Taxonomy" id="412755"/>
    <lineage>
        <taxon>unclassified sequences</taxon>
        <taxon>metagenomes</taxon>
        <taxon>ecological metagenomes</taxon>
    </lineage>
</organism>
<gene>
    <name evidence="1" type="ORF">LCGC14_2858940</name>
</gene>
<dbReference type="EMBL" id="LAZR01055202">
    <property type="protein sequence ID" value="KKK76905.1"/>
    <property type="molecule type" value="Genomic_DNA"/>
</dbReference>
<protein>
    <submittedName>
        <fullName evidence="1">Uncharacterized protein</fullName>
    </submittedName>
</protein>
<accession>A0A0F8YT23</accession>
<name>A0A0F8YT23_9ZZZZ</name>